<protein>
    <submittedName>
        <fullName evidence="2">Uncharacterized protein</fullName>
    </submittedName>
</protein>
<reference evidence="2 3" key="1">
    <citation type="journal article" date="2013" name="Curr. Biol.">
        <title>The Genome of the Foraminiferan Reticulomyxa filosa.</title>
        <authorList>
            <person name="Glockner G."/>
            <person name="Hulsmann N."/>
            <person name="Schleicher M."/>
            <person name="Noegel A.A."/>
            <person name="Eichinger L."/>
            <person name="Gallinger C."/>
            <person name="Pawlowski J."/>
            <person name="Sierra R."/>
            <person name="Euteneuer U."/>
            <person name="Pillet L."/>
            <person name="Moustafa A."/>
            <person name="Platzer M."/>
            <person name="Groth M."/>
            <person name="Szafranski K."/>
            <person name="Schliwa M."/>
        </authorList>
    </citation>
    <scope>NUCLEOTIDE SEQUENCE [LARGE SCALE GENOMIC DNA]</scope>
</reference>
<name>X6N9T9_RETFI</name>
<dbReference type="AlphaFoldDB" id="X6N9T9"/>
<evidence type="ECO:0000256" key="1">
    <source>
        <dbReference type="SAM" id="MobiDB-lite"/>
    </source>
</evidence>
<keyword evidence="3" id="KW-1185">Reference proteome</keyword>
<evidence type="ECO:0000313" key="3">
    <source>
        <dbReference type="Proteomes" id="UP000023152"/>
    </source>
</evidence>
<organism evidence="2 3">
    <name type="scientific">Reticulomyxa filosa</name>
    <dbReference type="NCBI Taxonomy" id="46433"/>
    <lineage>
        <taxon>Eukaryota</taxon>
        <taxon>Sar</taxon>
        <taxon>Rhizaria</taxon>
        <taxon>Retaria</taxon>
        <taxon>Foraminifera</taxon>
        <taxon>Monothalamids</taxon>
        <taxon>Reticulomyxidae</taxon>
        <taxon>Reticulomyxa</taxon>
    </lineage>
</organism>
<gene>
    <name evidence="2" type="ORF">RFI_14124</name>
</gene>
<sequence length="155" mass="17762">MPITKINKINNGVIESLVGKINLWEWQKRDGNTKTETAANNESETKDESPYVPKLERKQKSDGIFIESPVCEEYISITSDAMGTTNPTDWRKVPLFSLYLTINRPRSVHFSKQFNLLFIGTEYGAILIYSYNPSKQVFNLYNFCVYKCTDSVSAK</sequence>
<feature type="region of interest" description="Disordered" evidence="1">
    <location>
        <begin position="32"/>
        <end position="53"/>
    </location>
</feature>
<comment type="caution">
    <text evidence="2">The sequence shown here is derived from an EMBL/GenBank/DDBJ whole genome shotgun (WGS) entry which is preliminary data.</text>
</comment>
<dbReference type="EMBL" id="ASPP01010259">
    <property type="protein sequence ID" value="ETO23060.1"/>
    <property type="molecule type" value="Genomic_DNA"/>
</dbReference>
<feature type="compositionally biased region" description="Basic and acidic residues" evidence="1">
    <location>
        <begin position="43"/>
        <end position="53"/>
    </location>
</feature>
<proteinExistence type="predicted"/>
<dbReference type="Proteomes" id="UP000023152">
    <property type="component" value="Unassembled WGS sequence"/>
</dbReference>
<evidence type="ECO:0000313" key="2">
    <source>
        <dbReference type="EMBL" id="ETO23060.1"/>
    </source>
</evidence>
<accession>X6N9T9</accession>